<dbReference type="PANTHER" id="PTHR13847:SF281">
    <property type="entry name" value="FAD DEPENDENT OXIDOREDUCTASE DOMAIN-CONTAINING PROTEIN"/>
    <property type="match status" value="1"/>
</dbReference>
<dbReference type="EMBL" id="UINC01047764">
    <property type="protein sequence ID" value="SVB57429.1"/>
    <property type="molecule type" value="Genomic_DNA"/>
</dbReference>
<accession>A0A382F420</accession>
<dbReference type="Gene3D" id="3.30.9.10">
    <property type="entry name" value="D-Amino Acid Oxidase, subunit A, domain 2"/>
    <property type="match status" value="1"/>
</dbReference>
<dbReference type="AlphaFoldDB" id="A0A382F420"/>
<reference evidence="2" key="1">
    <citation type="submission" date="2018-05" db="EMBL/GenBank/DDBJ databases">
        <authorList>
            <person name="Lanie J.A."/>
            <person name="Ng W.-L."/>
            <person name="Kazmierczak K.M."/>
            <person name="Andrzejewski T.M."/>
            <person name="Davidsen T.M."/>
            <person name="Wayne K.J."/>
            <person name="Tettelin H."/>
            <person name="Glass J.I."/>
            <person name="Rusch D."/>
            <person name="Podicherti R."/>
            <person name="Tsui H.-C.T."/>
            <person name="Winkler M.E."/>
        </authorList>
    </citation>
    <scope>NUCLEOTIDE SEQUENCE</scope>
</reference>
<proteinExistence type="predicted"/>
<dbReference type="GO" id="GO:0005737">
    <property type="term" value="C:cytoplasm"/>
    <property type="evidence" value="ECO:0007669"/>
    <property type="project" value="TreeGrafter"/>
</dbReference>
<evidence type="ECO:0000259" key="1">
    <source>
        <dbReference type="Pfam" id="PF01266"/>
    </source>
</evidence>
<evidence type="ECO:0000313" key="2">
    <source>
        <dbReference type="EMBL" id="SVB57429.1"/>
    </source>
</evidence>
<dbReference type="Gene3D" id="3.50.50.60">
    <property type="entry name" value="FAD/NAD(P)-binding domain"/>
    <property type="match status" value="1"/>
</dbReference>
<dbReference type="Pfam" id="PF01266">
    <property type="entry name" value="DAO"/>
    <property type="match status" value="1"/>
</dbReference>
<protein>
    <recommendedName>
        <fullName evidence="1">FAD dependent oxidoreductase domain-containing protein</fullName>
    </recommendedName>
</protein>
<dbReference type="InterPro" id="IPR006076">
    <property type="entry name" value="FAD-dep_OxRdtase"/>
</dbReference>
<feature type="domain" description="FAD dependent oxidoreductase" evidence="1">
    <location>
        <begin position="34"/>
        <end position="382"/>
    </location>
</feature>
<dbReference type="InterPro" id="IPR036188">
    <property type="entry name" value="FAD/NAD-bd_sf"/>
</dbReference>
<name>A0A382F420_9ZZZZ</name>
<dbReference type="SUPFAM" id="SSF51905">
    <property type="entry name" value="FAD/NAD(P)-binding domain"/>
    <property type="match status" value="1"/>
</dbReference>
<sequence>MQNKTIDHVSSYYAATINEAINYPGLKEDISSEVCIVGGGFTGVNTALNLARKGYEVVLIDSARIGWGASGRNGGQLISGFTFSDKFERWGEDVAQSVWKLGADCTDLVRQTIEEFKIQCDLKEGFIEVALNNSQMDELVTRKEEWERRGYQHNLTLVDQNQIKNYIGSSNYIGGMIDSGSGHLHPLNLCLGEARAAADLGVSIYEQTKALKVNPGREVVIETAHGSIKAKNVVLAGNAYIGTLNPKLRRMIMPANSCIIATEPLGNEKAKQLISDDMAVCDLNTILDYYRLSADQRLLFGGRWNYSGNEPKNIEQNLRKRMLNVFPDLHDLRIDYAWGGNVAVTIHRIPQLGRLTENILYSQGYSGHGVAPTHMAAKIIASAISNEWDMIDTLSRVRHIQLPGGKWFSSPAMSLGMLFYKLKDFLDSKS</sequence>
<dbReference type="PANTHER" id="PTHR13847">
    <property type="entry name" value="SARCOSINE DEHYDROGENASE-RELATED"/>
    <property type="match status" value="1"/>
</dbReference>
<gene>
    <name evidence="2" type="ORF">METZ01_LOCUS210283</name>
</gene>
<organism evidence="2">
    <name type="scientific">marine metagenome</name>
    <dbReference type="NCBI Taxonomy" id="408172"/>
    <lineage>
        <taxon>unclassified sequences</taxon>
        <taxon>metagenomes</taxon>
        <taxon>ecological metagenomes</taxon>
    </lineage>
</organism>